<keyword evidence="1" id="KW-1133">Transmembrane helix</keyword>
<dbReference type="EnsemblPlants" id="PNT74558">
    <property type="protein sequence ID" value="PNT74558"/>
    <property type="gene ID" value="BRADI_1g17552v3"/>
</dbReference>
<evidence type="ECO:0000256" key="1">
    <source>
        <dbReference type="SAM" id="Phobius"/>
    </source>
</evidence>
<dbReference type="AlphaFoldDB" id="A0A2K2DJV6"/>
<dbReference type="Gramene" id="PNT74558">
    <property type="protein sequence ID" value="PNT74558"/>
    <property type="gene ID" value="BRADI_1g17552v3"/>
</dbReference>
<feature type="transmembrane region" description="Helical" evidence="1">
    <location>
        <begin position="12"/>
        <end position="32"/>
    </location>
</feature>
<protein>
    <submittedName>
        <fullName evidence="2 3">Uncharacterized protein</fullName>
    </submittedName>
</protein>
<organism evidence="2">
    <name type="scientific">Brachypodium distachyon</name>
    <name type="common">Purple false brome</name>
    <name type="synonym">Trachynia distachya</name>
    <dbReference type="NCBI Taxonomy" id="15368"/>
    <lineage>
        <taxon>Eukaryota</taxon>
        <taxon>Viridiplantae</taxon>
        <taxon>Streptophyta</taxon>
        <taxon>Embryophyta</taxon>
        <taxon>Tracheophyta</taxon>
        <taxon>Spermatophyta</taxon>
        <taxon>Magnoliopsida</taxon>
        <taxon>Liliopsida</taxon>
        <taxon>Poales</taxon>
        <taxon>Poaceae</taxon>
        <taxon>BOP clade</taxon>
        <taxon>Pooideae</taxon>
        <taxon>Stipodae</taxon>
        <taxon>Brachypodieae</taxon>
        <taxon>Brachypodium</taxon>
    </lineage>
</organism>
<keyword evidence="1" id="KW-0812">Transmembrane</keyword>
<sequence>MTSLLFETPTGFTVFNFYAMNFFVPNAIEVIWVNFAEHFLAQKVTALFLPSLIIVTTLIFPGGNCTV</sequence>
<keyword evidence="1" id="KW-0472">Membrane</keyword>
<accession>A0A2K2DJV6</accession>
<evidence type="ECO:0000313" key="3">
    <source>
        <dbReference type="EnsemblPlants" id="PNT74558"/>
    </source>
</evidence>
<keyword evidence="4" id="KW-1185">Reference proteome</keyword>
<gene>
    <name evidence="2" type="ORF">BRADI_1g17552v3</name>
</gene>
<reference evidence="3" key="3">
    <citation type="submission" date="2018-08" db="UniProtKB">
        <authorList>
            <consortium name="EnsemblPlants"/>
        </authorList>
    </citation>
    <scope>IDENTIFICATION</scope>
    <source>
        <strain evidence="3">cv. Bd21</strain>
    </source>
</reference>
<feature type="transmembrane region" description="Helical" evidence="1">
    <location>
        <begin position="44"/>
        <end position="63"/>
    </location>
</feature>
<reference evidence="2" key="2">
    <citation type="submission" date="2017-06" db="EMBL/GenBank/DDBJ databases">
        <title>WGS assembly of Brachypodium distachyon.</title>
        <authorList>
            <consortium name="The International Brachypodium Initiative"/>
            <person name="Lucas S."/>
            <person name="Harmon-Smith M."/>
            <person name="Lail K."/>
            <person name="Tice H."/>
            <person name="Grimwood J."/>
            <person name="Bruce D."/>
            <person name="Barry K."/>
            <person name="Shu S."/>
            <person name="Lindquist E."/>
            <person name="Wang M."/>
            <person name="Pitluck S."/>
            <person name="Vogel J.P."/>
            <person name="Garvin D.F."/>
            <person name="Mockler T.C."/>
            <person name="Schmutz J."/>
            <person name="Rokhsar D."/>
            <person name="Bevan M.W."/>
        </authorList>
    </citation>
    <scope>NUCLEOTIDE SEQUENCE</scope>
    <source>
        <strain evidence="2">Bd21</strain>
    </source>
</reference>
<name>A0A2K2DJV6_BRADI</name>
<dbReference type="InParanoid" id="A0A2K2DJV6"/>
<dbReference type="Proteomes" id="UP000008810">
    <property type="component" value="Chromosome 1"/>
</dbReference>
<evidence type="ECO:0000313" key="2">
    <source>
        <dbReference type="EMBL" id="PNT74558.1"/>
    </source>
</evidence>
<reference evidence="2 3" key="1">
    <citation type="journal article" date="2010" name="Nature">
        <title>Genome sequencing and analysis of the model grass Brachypodium distachyon.</title>
        <authorList>
            <consortium name="International Brachypodium Initiative"/>
        </authorList>
    </citation>
    <scope>NUCLEOTIDE SEQUENCE [LARGE SCALE GENOMIC DNA]</scope>
    <source>
        <strain evidence="2 3">Bd21</strain>
    </source>
</reference>
<dbReference type="EMBL" id="CM000880">
    <property type="protein sequence ID" value="PNT74558.1"/>
    <property type="molecule type" value="Genomic_DNA"/>
</dbReference>
<evidence type="ECO:0000313" key="4">
    <source>
        <dbReference type="Proteomes" id="UP000008810"/>
    </source>
</evidence>
<proteinExistence type="predicted"/>